<evidence type="ECO:0000313" key="2">
    <source>
        <dbReference type="EMBL" id="SDD88548.1"/>
    </source>
</evidence>
<sequence length="270" mass="31811">MLLDKLQQSFLFMNTKEQKLQAFEELLGIMDELREKCPWDRKQTLQSLRHLTLEEVYELSDALLGEDLEEIKKELGDVLLHLIFYAKIGSEKNSFDIGDVIKSLNEKLIFRHPHIYGDTEVKNEEEVKRNWEKLKLKEGQKSVLAGVPKSLPPVIKAFRIQEKVKGIGFEFPNAEEAWKKVEEELKEFHTEQDFRKKEEELGDIFFSLINYARLLDINPDTALERTNQKFIKRFQCMERLAQEENTTLSELNLDEIEQLWNKAKTIIKNP</sequence>
<dbReference type="GO" id="GO:0006203">
    <property type="term" value="P:dGTP catabolic process"/>
    <property type="evidence" value="ECO:0007669"/>
    <property type="project" value="TreeGrafter"/>
</dbReference>
<dbReference type="InterPro" id="IPR048015">
    <property type="entry name" value="NTP-PPase_MazG-like_N"/>
</dbReference>
<name>A0A1G6YDV7_9FLAO</name>
<dbReference type="GO" id="GO:0047429">
    <property type="term" value="F:nucleoside triphosphate diphosphatase activity"/>
    <property type="evidence" value="ECO:0007669"/>
    <property type="project" value="InterPro"/>
</dbReference>
<dbReference type="Proteomes" id="UP000198517">
    <property type="component" value="Unassembled WGS sequence"/>
</dbReference>
<dbReference type="GO" id="GO:0046061">
    <property type="term" value="P:dATP catabolic process"/>
    <property type="evidence" value="ECO:0007669"/>
    <property type="project" value="TreeGrafter"/>
</dbReference>
<dbReference type="STRING" id="1071918.SAMN05421544_101127"/>
<dbReference type="InterPro" id="IPR011551">
    <property type="entry name" value="NTP_PyrPHydrolase_MazG"/>
</dbReference>
<dbReference type="CDD" id="cd11529">
    <property type="entry name" value="NTP-PPase_MazG_Cterm"/>
    <property type="match status" value="1"/>
</dbReference>
<dbReference type="AlphaFoldDB" id="A0A1G6YDV7"/>
<dbReference type="Gene3D" id="1.10.287.1080">
    <property type="entry name" value="MazG-like"/>
    <property type="match status" value="2"/>
</dbReference>
<dbReference type="NCBIfam" id="TIGR00444">
    <property type="entry name" value="mazG"/>
    <property type="match status" value="1"/>
</dbReference>
<dbReference type="SUPFAM" id="SSF101386">
    <property type="entry name" value="all-alpha NTP pyrophosphatases"/>
    <property type="match status" value="2"/>
</dbReference>
<keyword evidence="2" id="KW-0378">Hydrolase</keyword>
<dbReference type="GO" id="GO:0046047">
    <property type="term" value="P:TTP catabolic process"/>
    <property type="evidence" value="ECO:0007669"/>
    <property type="project" value="TreeGrafter"/>
</dbReference>
<gene>
    <name evidence="2" type="ORF">SAMN05421544_101127</name>
</gene>
<protein>
    <submittedName>
        <fullName evidence="2">XTP/dITP diphosphohydrolase</fullName>
    </submittedName>
</protein>
<keyword evidence="3" id="KW-1185">Reference proteome</keyword>
<dbReference type="CDD" id="cd11528">
    <property type="entry name" value="NTP-PPase_MazG_Nterm"/>
    <property type="match status" value="1"/>
</dbReference>
<dbReference type="FunFam" id="1.10.287.1080:FF:000001">
    <property type="entry name" value="Nucleoside triphosphate pyrophosphohydrolase"/>
    <property type="match status" value="1"/>
</dbReference>
<dbReference type="GO" id="GO:0046076">
    <property type="term" value="P:dTTP catabolic process"/>
    <property type="evidence" value="ECO:0007669"/>
    <property type="project" value="TreeGrafter"/>
</dbReference>
<proteinExistence type="predicted"/>
<reference evidence="2 3" key="1">
    <citation type="submission" date="2016-10" db="EMBL/GenBank/DDBJ databases">
        <authorList>
            <person name="de Groot N.N."/>
        </authorList>
    </citation>
    <scope>NUCLEOTIDE SEQUENCE [LARGE SCALE GENOMIC DNA]</scope>
    <source>
        <strain evidence="2 3">DSM 24015</strain>
    </source>
</reference>
<dbReference type="GO" id="GO:0046052">
    <property type="term" value="P:UTP catabolic process"/>
    <property type="evidence" value="ECO:0007669"/>
    <property type="project" value="TreeGrafter"/>
</dbReference>
<organism evidence="2 3">
    <name type="scientific">Riemerella columbipharyngis</name>
    <dbReference type="NCBI Taxonomy" id="1071918"/>
    <lineage>
        <taxon>Bacteria</taxon>
        <taxon>Pseudomonadati</taxon>
        <taxon>Bacteroidota</taxon>
        <taxon>Flavobacteriia</taxon>
        <taxon>Flavobacteriales</taxon>
        <taxon>Weeksellaceae</taxon>
        <taxon>Riemerella</taxon>
    </lineage>
</organism>
<feature type="domain" description="NTP pyrophosphohydrolase MazG-like" evidence="1">
    <location>
        <begin position="43"/>
        <end position="115"/>
    </location>
</feature>
<dbReference type="EMBL" id="FNAS01000001">
    <property type="protein sequence ID" value="SDD88548.1"/>
    <property type="molecule type" value="Genomic_DNA"/>
</dbReference>
<dbReference type="NCBIfam" id="NF007113">
    <property type="entry name" value="PRK09562.1"/>
    <property type="match status" value="1"/>
</dbReference>
<evidence type="ECO:0000259" key="1">
    <source>
        <dbReference type="Pfam" id="PF03819"/>
    </source>
</evidence>
<dbReference type="PANTHER" id="PTHR30522:SF0">
    <property type="entry name" value="NUCLEOSIDE TRIPHOSPHATE PYROPHOSPHOHYDROLASE"/>
    <property type="match status" value="1"/>
</dbReference>
<accession>A0A1G6YDV7</accession>
<evidence type="ECO:0000313" key="3">
    <source>
        <dbReference type="Proteomes" id="UP000198517"/>
    </source>
</evidence>
<dbReference type="GO" id="GO:0046081">
    <property type="term" value="P:dUTP catabolic process"/>
    <property type="evidence" value="ECO:0007669"/>
    <property type="project" value="TreeGrafter"/>
</dbReference>
<dbReference type="Pfam" id="PF03819">
    <property type="entry name" value="MazG"/>
    <property type="match status" value="1"/>
</dbReference>
<dbReference type="InterPro" id="IPR004518">
    <property type="entry name" value="MazG-like_dom"/>
</dbReference>
<dbReference type="InterPro" id="IPR048011">
    <property type="entry name" value="NTP-PPase_MazG-like_C"/>
</dbReference>
<dbReference type="PANTHER" id="PTHR30522">
    <property type="entry name" value="NUCLEOSIDE TRIPHOSPHATE PYROPHOSPHOHYDROLASE"/>
    <property type="match status" value="1"/>
</dbReference>
<dbReference type="GO" id="GO:0006950">
    <property type="term" value="P:response to stress"/>
    <property type="evidence" value="ECO:0007669"/>
    <property type="project" value="UniProtKB-ARBA"/>
</dbReference>